<gene>
    <name evidence="1" type="ORF">EJ06DRAFT_555237</name>
</gene>
<proteinExistence type="predicted"/>
<dbReference type="OrthoDB" id="4146887at2759"/>
<dbReference type="EMBL" id="ML996691">
    <property type="protein sequence ID" value="KAF2402633.1"/>
    <property type="molecule type" value="Genomic_DNA"/>
</dbReference>
<sequence length="88" mass="9500">MSIGASGGATNRSPNGWFLAADGIREEVLREDIKSYLGPGATFSRGFNAEGVPGFCIFAIRNFTPAMIEDLKTDSADYPGYRLTNYGQ</sequence>
<dbReference type="Proteomes" id="UP000799640">
    <property type="component" value="Unassembled WGS sequence"/>
</dbReference>
<protein>
    <submittedName>
        <fullName evidence="1">Uncharacterized protein</fullName>
    </submittedName>
</protein>
<dbReference type="AlphaFoldDB" id="A0A6G1I2V0"/>
<evidence type="ECO:0000313" key="2">
    <source>
        <dbReference type="Proteomes" id="UP000799640"/>
    </source>
</evidence>
<evidence type="ECO:0000313" key="1">
    <source>
        <dbReference type="EMBL" id="KAF2402633.1"/>
    </source>
</evidence>
<organism evidence="1 2">
    <name type="scientific">Trichodelitschia bisporula</name>
    <dbReference type="NCBI Taxonomy" id="703511"/>
    <lineage>
        <taxon>Eukaryota</taxon>
        <taxon>Fungi</taxon>
        <taxon>Dikarya</taxon>
        <taxon>Ascomycota</taxon>
        <taxon>Pezizomycotina</taxon>
        <taxon>Dothideomycetes</taxon>
        <taxon>Dothideomycetes incertae sedis</taxon>
        <taxon>Phaeotrichales</taxon>
        <taxon>Phaeotrichaceae</taxon>
        <taxon>Trichodelitschia</taxon>
    </lineage>
</organism>
<reference evidence="1" key="1">
    <citation type="journal article" date="2020" name="Stud. Mycol.">
        <title>101 Dothideomycetes genomes: a test case for predicting lifestyles and emergence of pathogens.</title>
        <authorList>
            <person name="Haridas S."/>
            <person name="Albert R."/>
            <person name="Binder M."/>
            <person name="Bloem J."/>
            <person name="Labutti K."/>
            <person name="Salamov A."/>
            <person name="Andreopoulos B."/>
            <person name="Baker S."/>
            <person name="Barry K."/>
            <person name="Bills G."/>
            <person name="Bluhm B."/>
            <person name="Cannon C."/>
            <person name="Castanera R."/>
            <person name="Culley D."/>
            <person name="Daum C."/>
            <person name="Ezra D."/>
            <person name="Gonzalez J."/>
            <person name="Henrissat B."/>
            <person name="Kuo A."/>
            <person name="Liang C."/>
            <person name="Lipzen A."/>
            <person name="Lutzoni F."/>
            <person name="Magnuson J."/>
            <person name="Mondo S."/>
            <person name="Nolan M."/>
            <person name="Ohm R."/>
            <person name="Pangilinan J."/>
            <person name="Park H.-J."/>
            <person name="Ramirez L."/>
            <person name="Alfaro M."/>
            <person name="Sun H."/>
            <person name="Tritt A."/>
            <person name="Yoshinaga Y."/>
            <person name="Zwiers L.-H."/>
            <person name="Turgeon B."/>
            <person name="Goodwin S."/>
            <person name="Spatafora J."/>
            <person name="Crous P."/>
            <person name="Grigoriev I."/>
        </authorList>
    </citation>
    <scope>NUCLEOTIDE SEQUENCE</scope>
    <source>
        <strain evidence="1">CBS 262.69</strain>
    </source>
</reference>
<name>A0A6G1I2V0_9PEZI</name>
<accession>A0A6G1I2V0</accession>
<dbReference type="PANTHER" id="PTHR39609:SF2">
    <property type="entry name" value="TRANSCRIPTION FACTOR RFEG"/>
    <property type="match status" value="1"/>
</dbReference>
<dbReference type="PANTHER" id="PTHR39609">
    <property type="entry name" value="RFEG-RELATED"/>
    <property type="match status" value="1"/>
</dbReference>
<keyword evidence="2" id="KW-1185">Reference proteome</keyword>